<name>A0A2J8M7A5_PANTR</name>
<dbReference type="EMBL" id="NBAG03000265">
    <property type="protein sequence ID" value="PNI55393.1"/>
    <property type="molecule type" value="Genomic_DNA"/>
</dbReference>
<sequence>MAGFLDNFRWPECECIDWSERRNAVASVVAGILVLEFGFSLVSC</sequence>
<evidence type="ECO:0000313" key="2">
    <source>
        <dbReference type="Proteomes" id="UP000236370"/>
    </source>
</evidence>
<accession>A0A2J8M7A5</accession>
<reference evidence="1 2" key="1">
    <citation type="submission" date="2017-12" db="EMBL/GenBank/DDBJ databases">
        <title>High-resolution comparative analysis of great ape genomes.</title>
        <authorList>
            <person name="Pollen A."/>
            <person name="Hastie A."/>
            <person name="Hormozdiari F."/>
            <person name="Dougherty M."/>
            <person name="Liu R."/>
            <person name="Chaisson M."/>
            <person name="Hoppe E."/>
            <person name="Hill C."/>
            <person name="Pang A."/>
            <person name="Hillier L."/>
            <person name="Baker C."/>
            <person name="Armstrong J."/>
            <person name="Shendure J."/>
            <person name="Paten B."/>
            <person name="Wilson R."/>
            <person name="Chao H."/>
            <person name="Schneider V."/>
            <person name="Ventura M."/>
            <person name="Kronenberg Z."/>
            <person name="Murali S."/>
            <person name="Gordon D."/>
            <person name="Cantsilieris S."/>
            <person name="Munson K."/>
            <person name="Nelson B."/>
            <person name="Raja A."/>
            <person name="Underwood J."/>
            <person name="Diekhans M."/>
            <person name="Fiddes I."/>
            <person name="Haussler D."/>
            <person name="Eichler E."/>
        </authorList>
    </citation>
    <scope>NUCLEOTIDE SEQUENCE [LARGE SCALE GENOMIC DNA]</scope>
    <source>
        <strain evidence="1">Yerkes chimp pedigree #C0471</strain>
    </source>
</reference>
<dbReference type="AlphaFoldDB" id="A0A2J8M7A5"/>
<dbReference type="Proteomes" id="UP000236370">
    <property type="component" value="Unassembled WGS sequence"/>
</dbReference>
<evidence type="ECO:0000313" key="1">
    <source>
        <dbReference type="EMBL" id="PNI55393.1"/>
    </source>
</evidence>
<organism evidence="1 2">
    <name type="scientific">Pan troglodytes</name>
    <name type="common">Chimpanzee</name>
    <dbReference type="NCBI Taxonomy" id="9598"/>
    <lineage>
        <taxon>Eukaryota</taxon>
        <taxon>Metazoa</taxon>
        <taxon>Chordata</taxon>
        <taxon>Craniata</taxon>
        <taxon>Vertebrata</taxon>
        <taxon>Euteleostomi</taxon>
        <taxon>Mammalia</taxon>
        <taxon>Eutheria</taxon>
        <taxon>Euarchontoglires</taxon>
        <taxon>Primates</taxon>
        <taxon>Haplorrhini</taxon>
        <taxon>Catarrhini</taxon>
        <taxon>Hominidae</taxon>
        <taxon>Pan</taxon>
    </lineage>
</organism>
<proteinExistence type="predicted"/>
<gene>
    <name evidence="1" type="ORF">CK820_G0022684</name>
</gene>
<protein>
    <submittedName>
        <fullName evidence="1">TMEM50B isoform 6</fullName>
    </submittedName>
</protein>
<comment type="caution">
    <text evidence="1">The sequence shown here is derived from an EMBL/GenBank/DDBJ whole genome shotgun (WGS) entry which is preliminary data.</text>
</comment>